<dbReference type="AlphaFoldDB" id="A0A1I0V700"/>
<dbReference type="Pfam" id="PF17272">
    <property type="entry name" value="DUF5337"/>
    <property type="match status" value="1"/>
</dbReference>
<keyword evidence="3" id="KW-1185">Reference proteome</keyword>
<organism evidence="2 3">
    <name type="scientific">Poseidonocella pacifica</name>
    <dbReference type="NCBI Taxonomy" id="871651"/>
    <lineage>
        <taxon>Bacteria</taxon>
        <taxon>Pseudomonadati</taxon>
        <taxon>Pseudomonadota</taxon>
        <taxon>Alphaproteobacteria</taxon>
        <taxon>Rhodobacterales</taxon>
        <taxon>Roseobacteraceae</taxon>
        <taxon>Poseidonocella</taxon>
    </lineage>
</organism>
<accession>A0A1I0V700</accession>
<dbReference type="Proteomes" id="UP000198796">
    <property type="component" value="Unassembled WGS sequence"/>
</dbReference>
<proteinExistence type="predicted"/>
<evidence type="ECO:0000313" key="3">
    <source>
        <dbReference type="Proteomes" id="UP000198796"/>
    </source>
</evidence>
<dbReference type="InterPro" id="IPR020308">
    <property type="entry name" value="Uncharacterised_Ynq1"/>
</dbReference>
<dbReference type="RefSeq" id="WP_092060008.1">
    <property type="nucleotide sequence ID" value="NZ_FOJU01000001.1"/>
</dbReference>
<protein>
    <submittedName>
        <fullName evidence="2">Uncharacterized protein</fullName>
    </submittedName>
</protein>
<keyword evidence="1" id="KW-1133">Transmembrane helix</keyword>
<evidence type="ECO:0000256" key="1">
    <source>
        <dbReference type="SAM" id="Phobius"/>
    </source>
</evidence>
<reference evidence="2 3" key="1">
    <citation type="submission" date="2016-10" db="EMBL/GenBank/DDBJ databases">
        <authorList>
            <person name="de Groot N.N."/>
        </authorList>
    </citation>
    <scope>NUCLEOTIDE SEQUENCE [LARGE SCALE GENOMIC DNA]</scope>
    <source>
        <strain evidence="2 3">DSM 29316</strain>
    </source>
</reference>
<keyword evidence="1" id="KW-0812">Transmembrane</keyword>
<dbReference type="STRING" id="871651.SAMN05421688_0360"/>
<keyword evidence="1" id="KW-0472">Membrane</keyword>
<name>A0A1I0V700_9RHOB</name>
<dbReference type="EMBL" id="FOJU01000001">
    <property type="protein sequence ID" value="SFA72109.1"/>
    <property type="molecule type" value="Genomic_DNA"/>
</dbReference>
<evidence type="ECO:0000313" key="2">
    <source>
        <dbReference type="EMBL" id="SFA72109.1"/>
    </source>
</evidence>
<gene>
    <name evidence="2" type="ORF">SAMN05421688_0360</name>
</gene>
<sequence>MAESEAHLARQGRIAALVIAWSMLIWLAAQWVGPRLGLPGRYALLIDFAALAALFWALVVTFQIWRKRQQTTR</sequence>
<feature type="transmembrane region" description="Helical" evidence="1">
    <location>
        <begin position="44"/>
        <end position="65"/>
    </location>
</feature>
<dbReference type="OrthoDB" id="7658896at2"/>
<feature type="transmembrane region" description="Helical" evidence="1">
    <location>
        <begin position="12"/>
        <end position="32"/>
    </location>
</feature>